<dbReference type="AlphaFoldDB" id="A0ABD3MC59"/>
<evidence type="ECO:0000313" key="2">
    <source>
        <dbReference type="Proteomes" id="UP001530293"/>
    </source>
</evidence>
<protein>
    <submittedName>
        <fullName evidence="1">Uncharacterized protein</fullName>
    </submittedName>
</protein>
<comment type="caution">
    <text evidence="1">The sequence shown here is derived from an EMBL/GenBank/DDBJ whole genome shotgun (WGS) entry which is preliminary data.</text>
</comment>
<keyword evidence="2" id="KW-1185">Reference proteome</keyword>
<dbReference type="EMBL" id="JALLBG020000200">
    <property type="protein sequence ID" value="KAL3759516.1"/>
    <property type="molecule type" value="Genomic_DNA"/>
</dbReference>
<name>A0ABD3MC59_9STRA</name>
<sequence length="71" mass="7680">MSRTQALNFRCKRISLLSIQAVPVGREIWGDLLSAWNITVPPATWISASHPACQTAAVSRVTMTMASALVP</sequence>
<proteinExistence type="predicted"/>
<organism evidence="1 2">
    <name type="scientific">Discostella pseudostelligera</name>
    <dbReference type="NCBI Taxonomy" id="259834"/>
    <lineage>
        <taxon>Eukaryota</taxon>
        <taxon>Sar</taxon>
        <taxon>Stramenopiles</taxon>
        <taxon>Ochrophyta</taxon>
        <taxon>Bacillariophyta</taxon>
        <taxon>Coscinodiscophyceae</taxon>
        <taxon>Thalassiosirophycidae</taxon>
        <taxon>Stephanodiscales</taxon>
        <taxon>Stephanodiscaceae</taxon>
        <taxon>Discostella</taxon>
    </lineage>
</organism>
<evidence type="ECO:0000313" key="1">
    <source>
        <dbReference type="EMBL" id="KAL3759516.1"/>
    </source>
</evidence>
<gene>
    <name evidence="1" type="ORF">ACHAWU_000815</name>
</gene>
<reference evidence="1 2" key="1">
    <citation type="submission" date="2024-10" db="EMBL/GenBank/DDBJ databases">
        <title>Updated reference genomes for cyclostephanoid diatoms.</title>
        <authorList>
            <person name="Roberts W.R."/>
            <person name="Alverson A.J."/>
        </authorList>
    </citation>
    <scope>NUCLEOTIDE SEQUENCE [LARGE SCALE GENOMIC DNA]</scope>
    <source>
        <strain evidence="1 2">AJA232-27</strain>
    </source>
</reference>
<accession>A0ABD3MC59</accession>
<dbReference type="Proteomes" id="UP001530293">
    <property type="component" value="Unassembled WGS sequence"/>
</dbReference>